<comment type="similarity">
    <text evidence="1">Belongs to the sulfotransferase 1 family.</text>
</comment>
<proteinExistence type="inferred from homology"/>
<dbReference type="EMBL" id="GEBQ01023703">
    <property type="protein sequence ID" value="JAT16274.1"/>
    <property type="molecule type" value="Transcribed_RNA"/>
</dbReference>
<feature type="domain" description="Sulfotransferase" evidence="3">
    <location>
        <begin position="53"/>
        <end position="193"/>
    </location>
</feature>
<dbReference type="PANTHER" id="PTHR11783">
    <property type="entry name" value="SULFOTRANSFERASE SULT"/>
    <property type="match status" value="1"/>
</dbReference>
<evidence type="ECO:0000313" key="4">
    <source>
        <dbReference type="EMBL" id="JAT16274.1"/>
    </source>
</evidence>
<dbReference type="InterPro" id="IPR000863">
    <property type="entry name" value="Sulfotransferase_dom"/>
</dbReference>
<accession>A0A1B6KYE0</accession>
<feature type="non-terminal residue" evidence="4">
    <location>
        <position position="1"/>
    </location>
</feature>
<dbReference type="AlphaFoldDB" id="A0A1B6KYE0"/>
<gene>
    <name evidence="4" type="ORF">g.39829</name>
</gene>
<evidence type="ECO:0000256" key="2">
    <source>
        <dbReference type="ARBA" id="ARBA00022679"/>
    </source>
</evidence>
<organism evidence="4">
    <name type="scientific">Graphocephala atropunctata</name>
    <dbReference type="NCBI Taxonomy" id="36148"/>
    <lineage>
        <taxon>Eukaryota</taxon>
        <taxon>Metazoa</taxon>
        <taxon>Ecdysozoa</taxon>
        <taxon>Arthropoda</taxon>
        <taxon>Hexapoda</taxon>
        <taxon>Insecta</taxon>
        <taxon>Pterygota</taxon>
        <taxon>Neoptera</taxon>
        <taxon>Paraneoptera</taxon>
        <taxon>Hemiptera</taxon>
        <taxon>Auchenorrhyncha</taxon>
        <taxon>Membracoidea</taxon>
        <taxon>Cicadellidae</taxon>
        <taxon>Cicadellinae</taxon>
        <taxon>Cicadellini</taxon>
        <taxon>Graphocephala</taxon>
    </lineage>
</organism>
<name>A0A1B6KYE0_9HEMI</name>
<evidence type="ECO:0000256" key="1">
    <source>
        <dbReference type="ARBA" id="ARBA00005771"/>
    </source>
</evidence>
<keyword evidence="2" id="KW-0808">Transferase</keyword>
<reference evidence="4" key="1">
    <citation type="submission" date="2015-11" db="EMBL/GenBank/DDBJ databases">
        <title>De novo transcriptome assembly of four potential Pierce s Disease insect vectors from Arizona vineyards.</title>
        <authorList>
            <person name="Tassone E.E."/>
        </authorList>
    </citation>
    <scope>NUCLEOTIDE SEQUENCE</scope>
</reference>
<dbReference type="Pfam" id="PF00685">
    <property type="entry name" value="Sulfotransfer_1"/>
    <property type="match status" value="1"/>
</dbReference>
<dbReference type="GO" id="GO:0008146">
    <property type="term" value="F:sulfotransferase activity"/>
    <property type="evidence" value="ECO:0007669"/>
    <property type="project" value="InterPro"/>
</dbReference>
<evidence type="ECO:0000259" key="3">
    <source>
        <dbReference type="Pfam" id="PF00685"/>
    </source>
</evidence>
<dbReference type="InterPro" id="IPR027417">
    <property type="entry name" value="P-loop_NTPase"/>
</dbReference>
<sequence>SLQFTPVSEDLERLYNERLKPVARVPYVKCEGHIVPEYFRNFTDDIFNFEIRDDDIWVCSFPKTGTTWTQEMVWTIANDLDFEGAKTPLSLRFPFLEMSTNGLQKSLEGTCEIPPFLENSINYARNLPSPRFLKTHLPFHLLPLQLQRGQTGAKIVYVARNAKDTCLSYYHHSQLFMGYSGTLDEFCYLFHNESCLTLVSWRGNSCSGMWDRTQRGLGIASTNPTESEMVSVTSPLSFPNRAVNSTIGLRILMRVERAASKSKLFMMHQTISKVQVLPVLG</sequence>
<dbReference type="Gene3D" id="3.40.50.300">
    <property type="entry name" value="P-loop containing nucleotide triphosphate hydrolases"/>
    <property type="match status" value="1"/>
</dbReference>
<protein>
    <recommendedName>
        <fullName evidence="3">Sulfotransferase domain-containing protein</fullName>
    </recommendedName>
</protein>
<dbReference type="SUPFAM" id="SSF52540">
    <property type="entry name" value="P-loop containing nucleoside triphosphate hydrolases"/>
    <property type="match status" value="1"/>
</dbReference>